<dbReference type="InterPro" id="IPR007305">
    <property type="entry name" value="Vesicle_transpt_Got1/SFT2"/>
</dbReference>
<dbReference type="GO" id="GO:0012505">
    <property type="term" value="C:endomembrane system"/>
    <property type="evidence" value="ECO:0007669"/>
    <property type="project" value="UniProtKB-ARBA"/>
</dbReference>
<accession>A0A388KVB9</accession>
<feature type="transmembrane region" description="Helical" evidence="8">
    <location>
        <begin position="67"/>
        <end position="88"/>
    </location>
</feature>
<dbReference type="STRING" id="69332.A0A388KVB9"/>
<comment type="similarity">
    <text evidence="7 8">Belongs to the SFT2 family.</text>
</comment>
<feature type="transmembrane region" description="Helical" evidence="8">
    <location>
        <begin position="40"/>
        <end position="61"/>
    </location>
</feature>
<keyword evidence="3 8" id="KW-0812">Transmembrane</keyword>
<dbReference type="PANTHER" id="PTHR23137">
    <property type="entry name" value="VESICLE TRANSPORT PROTEIN-RELATED"/>
    <property type="match status" value="1"/>
</dbReference>
<comment type="subcellular location">
    <subcellularLocation>
        <location evidence="1 8">Membrane</location>
        <topology evidence="1 8">Multi-pass membrane protein</topology>
    </subcellularLocation>
</comment>
<evidence type="ECO:0000256" key="6">
    <source>
        <dbReference type="ARBA" id="ARBA00023136"/>
    </source>
</evidence>
<dbReference type="OrthoDB" id="73614at2759"/>
<evidence type="ECO:0000256" key="1">
    <source>
        <dbReference type="ARBA" id="ARBA00004141"/>
    </source>
</evidence>
<dbReference type="Gramene" id="GBG73987">
    <property type="protein sequence ID" value="GBG73987"/>
    <property type="gene ID" value="CBR_g17698"/>
</dbReference>
<name>A0A388KVB9_CHABU</name>
<dbReference type="Pfam" id="PF04178">
    <property type="entry name" value="Got1"/>
    <property type="match status" value="1"/>
</dbReference>
<keyword evidence="10" id="KW-1185">Reference proteome</keyword>
<dbReference type="InterPro" id="IPR011691">
    <property type="entry name" value="Vesicle_transpt_SFT2"/>
</dbReference>
<organism evidence="9 10">
    <name type="scientific">Chara braunii</name>
    <name type="common">Braun's stonewort</name>
    <dbReference type="NCBI Taxonomy" id="69332"/>
    <lineage>
        <taxon>Eukaryota</taxon>
        <taxon>Viridiplantae</taxon>
        <taxon>Streptophyta</taxon>
        <taxon>Charophyceae</taxon>
        <taxon>Charales</taxon>
        <taxon>Characeae</taxon>
        <taxon>Chara</taxon>
    </lineage>
</organism>
<comment type="caution">
    <text evidence="9">The sequence shown here is derived from an EMBL/GenBank/DDBJ whole genome shotgun (WGS) entry which is preliminary data.</text>
</comment>
<dbReference type="EMBL" id="BFEA01000194">
    <property type="protein sequence ID" value="GBG73987.1"/>
    <property type="molecule type" value="Genomic_DNA"/>
</dbReference>
<dbReference type="GO" id="GO:0005737">
    <property type="term" value="C:cytoplasm"/>
    <property type="evidence" value="ECO:0007669"/>
    <property type="project" value="UniProtKB-ARBA"/>
</dbReference>
<keyword evidence="6 8" id="KW-0472">Membrane</keyword>
<keyword evidence="2 8" id="KW-0813">Transport</keyword>
<dbReference type="GO" id="GO:0016020">
    <property type="term" value="C:membrane"/>
    <property type="evidence" value="ECO:0007669"/>
    <property type="project" value="UniProtKB-SubCell"/>
</dbReference>
<sequence>MALGFAKLKSILGIEEAQEEQTMQDELNEMCNLTYEQRMYGFGICLGLGILCAFLSSLLLFSPTRFAIVYTFANILCLGSTGFLIGPLRQVKMMFDKSRAVATIIYLGAMVLTLVAALRLKIVLLTIIFIIIQMCAFVWYCLSYIPFARRMVQSCFQSCA</sequence>
<evidence type="ECO:0000313" key="9">
    <source>
        <dbReference type="EMBL" id="GBG73987.1"/>
    </source>
</evidence>
<evidence type="ECO:0000256" key="2">
    <source>
        <dbReference type="ARBA" id="ARBA00022448"/>
    </source>
</evidence>
<dbReference type="GO" id="GO:0016192">
    <property type="term" value="P:vesicle-mediated transport"/>
    <property type="evidence" value="ECO:0007669"/>
    <property type="project" value="InterPro"/>
</dbReference>
<reference evidence="9 10" key="1">
    <citation type="journal article" date="2018" name="Cell">
        <title>The Chara Genome: Secondary Complexity and Implications for Plant Terrestrialization.</title>
        <authorList>
            <person name="Nishiyama T."/>
            <person name="Sakayama H."/>
            <person name="Vries J.D."/>
            <person name="Buschmann H."/>
            <person name="Saint-Marcoux D."/>
            <person name="Ullrich K.K."/>
            <person name="Haas F.B."/>
            <person name="Vanderstraeten L."/>
            <person name="Becker D."/>
            <person name="Lang D."/>
            <person name="Vosolsobe S."/>
            <person name="Rombauts S."/>
            <person name="Wilhelmsson P.K.I."/>
            <person name="Janitza P."/>
            <person name="Kern R."/>
            <person name="Heyl A."/>
            <person name="Rumpler F."/>
            <person name="Villalobos L.I.A.C."/>
            <person name="Clay J.M."/>
            <person name="Skokan R."/>
            <person name="Toyoda A."/>
            <person name="Suzuki Y."/>
            <person name="Kagoshima H."/>
            <person name="Schijlen E."/>
            <person name="Tajeshwar N."/>
            <person name="Catarino B."/>
            <person name="Hetherington A.J."/>
            <person name="Saltykova A."/>
            <person name="Bonnot C."/>
            <person name="Breuninger H."/>
            <person name="Symeonidi A."/>
            <person name="Radhakrishnan G.V."/>
            <person name="Van Nieuwerburgh F."/>
            <person name="Deforce D."/>
            <person name="Chang C."/>
            <person name="Karol K.G."/>
            <person name="Hedrich R."/>
            <person name="Ulvskov P."/>
            <person name="Glockner G."/>
            <person name="Delwiche C.F."/>
            <person name="Petrasek J."/>
            <person name="Van de Peer Y."/>
            <person name="Friml J."/>
            <person name="Beilby M."/>
            <person name="Dolan L."/>
            <person name="Kohara Y."/>
            <person name="Sugano S."/>
            <person name="Fujiyama A."/>
            <person name="Delaux P.-M."/>
            <person name="Quint M."/>
            <person name="TheiBen G."/>
            <person name="Hagemann M."/>
            <person name="Harholt J."/>
            <person name="Dunand C."/>
            <person name="Zachgo S."/>
            <person name="Langdale J."/>
            <person name="Maumus F."/>
            <person name="Straeten D.V.D."/>
            <person name="Gould S.B."/>
            <person name="Rensing S.A."/>
        </authorList>
    </citation>
    <scope>NUCLEOTIDE SEQUENCE [LARGE SCALE GENOMIC DNA]</scope>
    <source>
        <strain evidence="9 10">S276</strain>
    </source>
</reference>
<dbReference type="PANTHER" id="PTHR23137:SF6">
    <property type="entry name" value="VESICLE TRANSPORT PROTEIN"/>
    <property type="match status" value="1"/>
</dbReference>
<protein>
    <recommendedName>
        <fullName evidence="8">Vesicle transport protein</fullName>
    </recommendedName>
</protein>
<evidence type="ECO:0000256" key="8">
    <source>
        <dbReference type="RuleBase" id="RU363111"/>
    </source>
</evidence>
<evidence type="ECO:0000256" key="3">
    <source>
        <dbReference type="ARBA" id="ARBA00022692"/>
    </source>
</evidence>
<evidence type="ECO:0000256" key="4">
    <source>
        <dbReference type="ARBA" id="ARBA00022927"/>
    </source>
</evidence>
<dbReference type="Proteomes" id="UP000265515">
    <property type="component" value="Unassembled WGS sequence"/>
</dbReference>
<comment type="function">
    <text evidence="8">May be involved in fusion of retrograde transport vesicles derived from an endocytic compartment with the Golgi complex.</text>
</comment>
<dbReference type="OMA" id="CVREAIW"/>
<evidence type="ECO:0000256" key="5">
    <source>
        <dbReference type="ARBA" id="ARBA00022989"/>
    </source>
</evidence>
<evidence type="ECO:0000256" key="7">
    <source>
        <dbReference type="ARBA" id="ARBA00025800"/>
    </source>
</evidence>
<dbReference type="AlphaFoldDB" id="A0A388KVB9"/>
<gene>
    <name evidence="9" type="ORF">CBR_g17698</name>
</gene>
<dbReference type="GO" id="GO:0015031">
    <property type="term" value="P:protein transport"/>
    <property type="evidence" value="ECO:0007669"/>
    <property type="project" value="UniProtKB-KW"/>
</dbReference>
<proteinExistence type="inferred from homology"/>
<feature type="transmembrane region" description="Helical" evidence="8">
    <location>
        <begin position="124"/>
        <end position="142"/>
    </location>
</feature>
<feature type="transmembrane region" description="Helical" evidence="8">
    <location>
        <begin position="100"/>
        <end position="118"/>
    </location>
</feature>
<keyword evidence="5 8" id="KW-1133">Transmembrane helix</keyword>
<evidence type="ECO:0000313" key="10">
    <source>
        <dbReference type="Proteomes" id="UP000265515"/>
    </source>
</evidence>
<keyword evidence="4 8" id="KW-0653">Protein transport</keyword>